<feature type="domain" description="TerB N-terminal" evidence="3">
    <location>
        <begin position="64"/>
        <end position="247"/>
    </location>
</feature>
<dbReference type="InterPro" id="IPR025266">
    <property type="entry name" value="TerB_N"/>
</dbReference>
<evidence type="ECO:0000259" key="2">
    <source>
        <dbReference type="Pfam" id="PF05099"/>
    </source>
</evidence>
<organism evidence="5 6">
    <name type="scientific">Roseiconus lacunae</name>
    <dbReference type="NCBI Taxonomy" id="2605694"/>
    <lineage>
        <taxon>Bacteria</taxon>
        <taxon>Pseudomonadati</taxon>
        <taxon>Planctomycetota</taxon>
        <taxon>Planctomycetia</taxon>
        <taxon>Pirellulales</taxon>
        <taxon>Pirellulaceae</taxon>
        <taxon>Roseiconus</taxon>
    </lineage>
</organism>
<dbReference type="InterPro" id="IPR029024">
    <property type="entry name" value="TerB-like"/>
</dbReference>
<accession>A0ABT7PF44</accession>
<dbReference type="CDD" id="cd07176">
    <property type="entry name" value="terB"/>
    <property type="match status" value="1"/>
</dbReference>
<protein>
    <submittedName>
        <fullName evidence="5">TerB N-terminal domain-containing protein</fullName>
    </submittedName>
</protein>
<dbReference type="InterPro" id="IPR028932">
    <property type="entry name" value="TerB-C"/>
</dbReference>
<feature type="domain" description="TerB-C" evidence="4">
    <location>
        <begin position="588"/>
        <end position="727"/>
    </location>
</feature>
<dbReference type="Gene3D" id="1.10.3680.10">
    <property type="entry name" value="TerB-like"/>
    <property type="match status" value="1"/>
</dbReference>
<dbReference type="RefSeq" id="WP_160149418.1">
    <property type="nucleotide sequence ID" value="NZ_JASZZN010000004.1"/>
</dbReference>
<evidence type="ECO:0000259" key="3">
    <source>
        <dbReference type="Pfam" id="PF13208"/>
    </source>
</evidence>
<dbReference type="EMBL" id="JASZZN010000004">
    <property type="protein sequence ID" value="MDM4015114.1"/>
    <property type="molecule type" value="Genomic_DNA"/>
</dbReference>
<evidence type="ECO:0000256" key="1">
    <source>
        <dbReference type="SAM" id="MobiDB-lite"/>
    </source>
</evidence>
<reference evidence="5 6" key="1">
    <citation type="submission" date="2023-06" db="EMBL/GenBank/DDBJ databases">
        <title>Roseiconus lacunae JC819 isolated from Gulf of Mannar region, Tamil Nadu.</title>
        <authorList>
            <person name="Pk S."/>
            <person name="Ch S."/>
            <person name="Ch V.R."/>
        </authorList>
    </citation>
    <scope>NUCLEOTIDE SEQUENCE [LARGE SCALE GENOMIC DNA]</scope>
    <source>
        <strain evidence="5 6">JC819</strain>
    </source>
</reference>
<sequence>MPTPSQLNDGGFAIPLPENEGSGERYIEATPKSNLQTSSVVFCGPGDSIKFQVSVGKGDSIELDVQDPLVYIANGPLHGRFDASLIDLSLPIASTSINAQQSLPYWPNYYDCSAIQRGEYLSWLQGGRRDSDVELGFVFIYFYGLERRVLIDRADYVPIANEVMRLLLVYGKSNSFRRYGTSLLWTTIHLASHAGELPTKLLSNAIRVTKTWTDETLGICLGILHSKSILLPSRLARTIAQRDARSSSSVIVNRHEEEFNKLFKVKYRERFGKGLSLDVSKRAKRVDYYPASGSLLRNLHSDENPSIPPRPDVFGKTAQFKPLIAIWEDSIESLRSFSREKKKSSGEITANVYESLPPELRQGEHPEEEAWLNAWERNVDEDDWPIVPVSELAAIKQIARRDRLTKTQCGQILATADVIGFGVEPDARITGKNYRWDEKVTLFFHDGNVLDDPTGYAAASVLLRLGASIAEADGSIDAEELNFINEHLQGQFNLSEAESKRLDRLQYLLLHSRSGDNTIGKALAKRLSIKHRRLVGEFLVGVAASDEVICKAEQKALRKAYRSLDLDEAELDQLIHRHETTGVNGDSQSDDLQLDLDAVSKIMAETHQVASLLRDAMADEDDDEIADESVSALSSTRSSAKDTAEPRSEVAADARFGSLDTRYHPLLHSILESTEWSSEAMRSLADEHGLMLIGAVEAINEWSTEEFGDWLIEEGETFTIHAQLIQEES</sequence>
<feature type="region of interest" description="Disordered" evidence="1">
    <location>
        <begin position="621"/>
        <end position="648"/>
    </location>
</feature>
<evidence type="ECO:0000259" key="4">
    <source>
        <dbReference type="Pfam" id="PF15615"/>
    </source>
</evidence>
<dbReference type="Proteomes" id="UP001239462">
    <property type="component" value="Unassembled WGS sequence"/>
</dbReference>
<feature type="compositionally biased region" description="Basic and acidic residues" evidence="1">
    <location>
        <begin position="639"/>
        <end position="648"/>
    </location>
</feature>
<dbReference type="Pfam" id="PF13208">
    <property type="entry name" value="TerB_N"/>
    <property type="match status" value="1"/>
</dbReference>
<dbReference type="SUPFAM" id="SSF158682">
    <property type="entry name" value="TerB-like"/>
    <property type="match status" value="1"/>
</dbReference>
<keyword evidence="6" id="KW-1185">Reference proteome</keyword>
<comment type="caution">
    <text evidence="5">The sequence shown here is derived from an EMBL/GenBank/DDBJ whole genome shotgun (WGS) entry which is preliminary data.</text>
</comment>
<gene>
    <name evidence="5" type="ORF">QTN89_06705</name>
</gene>
<dbReference type="Pfam" id="PF15615">
    <property type="entry name" value="TerB_C"/>
    <property type="match status" value="1"/>
</dbReference>
<feature type="compositionally biased region" description="Low complexity" evidence="1">
    <location>
        <begin position="628"/>
        <end position="638"/>
    </location>
</feature>
<evidence type="ECO:0000313" key="5">
    <source>
        <dbReference type="EMBL" id="MDM4015114.1"/>
    </source>
</evidence>
<dbReference type="Pfam" id="PF05099">
    <property type="entry name" value="TerB"/>
    <property type="match status" value="1"/>
</dbReference>
<proteinExistence type="predicted"/>
<name>A0ABT7PF44_9BACT</name>
<feature type="domain" description="Co-chaperone DjlA N-terminal" evidence="2">
    <location>
        <begin position="463"/>
        <end position="573"/>
    </location>
</feature>
<dbReference type="InterPro" id="IPR007791">
    <property type="entry name" value="DjlA_N"/>
</dbReference>
<evidence type="ECO:0000313" key="6">
    <source>
        <dbReference type="Proteomes" id="UP001239462"/>
    </source>
</evidence>